<name>A0ACB9A9V4_ARCLA</name>
<reference evidence="1 2" key="2">
    <citation type="journal article" date="2022" name="Mol. Ecol. Resour.">
        <title>The genomes of chicory, endive, great burdock and yacon provide insights into Asteraceae paleo-polyploidization history and plant inulin production.</title>
        <authorList>
            <person name="Fan W."/>
            <person name="Wang S."/>
            <person name="Wang H."/>
            <person name="Wang A."/>
            <person name="Jiang F."/>
            <person name="Liu H."/>
            <person name="Zhao H."/>
            <person name="Xu D."/>
            <person name="Zhang Y."/>
        </authorList>
    </citation>
    <scope>NUCLEOTIDE SEQUENCE [LARGE SCALE GENOMIC DNA]</scope>
    <source>
        <strain evidence="2">cv. Niubang</strain>
    </source>
</reference>
<evidence type="ECO:0000313" key="2">
    <source>
        <dbReference type="Proteomes" id="UP001055879"/>
    </source>
</evidence>
<sequence length="301" mass="35078">MGLGRHLKKLLLSPSNHKTLRDVEQYFRRFDDQQQQTAIQKERSKKMEEQKMMFADHKPCLVLDLDHTLLNLAKDEMLKKKEEQDHEKPHRHPFRSPHMGMWTKLRHGIWNSLEKFYELHLYTMENKLYATEMEKVLDPKGVIFNGRVISRGDDGDSVDGNPKSNDLEGVLGIETSPMASITIRNLVLYTTNEKWQVINLKAARGFSSDKNFIYVFKIDHDERLADGTLASSFAVNTCDPPAVRFEDILEMIPFEIRGVTDGILYDALYFTDQLMRVQVVNDLNKCPYSFLCCDRILRLRH</sequence>
<proteinExistence type="predicted"/>
<reference evidence="2" key="1">
    <citation type="journal article" date="2022" name="Mol. Ecol. Resour.">
        <title>The genomes of chicory, endive, great burdock and yacon provide insights into Asteraceae palaeo-polyploidization history and plant inulin production.</title>
        <authorList>
            <person name="Fan W."/>
            <person name="Wang S."/>
            <person name="Wang H."/>
            <person name="Wang A."/>
            <person name="Jiang F."/>
            <person name="Liu H."/>
            <person name="Zhao H."/>
            <person name="Xu D."/>
            <person name="Zhang Y."/>
        </authorList>
    </citation>
    <scope>NUCLEOTIDE SEQUENCE [LARGE SCALE GENOMIC DNA]</scope>
    <source>
        <strain evidence="2">cv. Niubang</strain>
    </source>
</reference>
<organism evidence="1 2">
    <name type="scientific">Arctium lappa</name>
    <name type="common">Greater burdock</name>
    <name type="synonym">Lappa major</name>
    <dbReference type="NCBI Taxonomy" id="4217"/>
    <lineage>
        <taxon>Eukaryota</taxon>
        <taxon>Viridiplantae</taxon>
        <taxon>Streptophyta</taxon>
        <taxon>Embryophyta</taxon>
        <taxon>Tracheophyta</taxon>
        <taxon>Spermatophyta</taxon>
        <taxon>Magnoliopsida</taxon>
        <taxon>eudicotyledons</taxon>
        <taxon>Gunneridae</taxon>
        <taxon>Pentapetalae</taxon>
        <taxon>asterids</taxon>
        <taxon>campanulids</taxon>
        <taxon>Asterales</taxon>
        <taxon>Asteraceae</taxon>
        <taxon>Carduoideae</taxon>
        <taxon>Cardueae</taxon>
        <taxon>Arctiinae</taxon>
        <taxon>Arctium</taxon>
    </lineage>
</organism>
<evidence type="ECO:0000313" key="1">
    <source>
        <dbReference type="EMBL" id="KAI3706907.1"/>
    </source>
</evidence>
<dbReference type="Proteomes" id="UP001055879">
    <property type="component" value="Linkage Group LG08"/>
</dbReference>
<gene>
    <name evidence="1" type="ORF">L6452_24969</name>
</gene>
<protein>
    <submittedName>
        <fullName evidence="1">Uncharacterized protein</fullName>
    </submittedName>
</protein>
<accession>A0ACB9A9V4</accession>
<keyword evidence="2" id="KW-1185">Reference proteome</keyword>
<dbReference type="EMBL" id="CM042054">
    <property type="protein sequence ID" value="KAI3706907.1"/>
    <property type="molecule type" value="Genomic_DNA"/>
</dbReference>
<comment type="caution">
    <text evidence="1">The sequence shown here is derived from an EMBL/GenBank/DDBJ whole genome shotgun (WGS) entry which is preliminary data.</text>
</comment>